<dbReference type="PANTHER" id="PTHR21347:SF0">
    <property type="entry name" value="LIPID SCRAMBLASE CLPTM1L"/>
    <property type="match status" value="1"/>
</dbReference>
<feature type="domain" description="C2H2-type" evidence="27">
    <location>
        <begin position="370"/>
        <end position="397"/>
    </location>
</feature>
<evidence type="ECO:0000256" key="20">
    <source>
        <dbReference type="ARBA" id="ARBA00042320"/>
    </source>
</evidence>
<dbReference type="FunFam" id="3.30.160.60:FF:000130">
    <property type="entry name" value="Spalt-like transcription factor 4"/>
    <property type="match status" value="1"/>
</dbReference>
<evidence type="ECO:0000256" key="25">
    <source>
        <dbReference type="SAM" id="MobiDB-lite"/>
    </source>
</evidence>
<keyword evidence="8" id="KW-0862">Zinc</keyword>
<evidence type="ECO:0000256" key="22">
    <source>
        <dbReference type="ARBA" id="ARBA00045827"/>
    </source>
</evidence>
<feature type="domain" description="C2H2-type" evidence="27">
    <location>
        <begin position="461"/>
        <end position="489"/>
    </location>
</feature>
<evidence type="ECO:0000256" key="8">
    <source>
        <dbReference type="ARBA" id="ARBA00022833"/>
    </source>
</evidence>
<dbReference type="InterPro" id="IPR008429">
    <property type="entry name" value="CLPTM1"/>
</dbReference>
<feature type="domain" description="C2H2-type" evidence="27">
    <location>
        <begin position="227"/>
        <end position="254"/>
    </location>
</feature>
<dbReference type="PANTHER" id="PTHR21347">
    <property type="entry name" value="CLEFT LIP AND PALATE ASSOCIATED TRANSMEMBRANE PROTEIN-RELATED"/>
    <property type="match status" value="1"/>
</dbReference>
<feature type="domain" description="C2H2-type" evidence="27">
    <location>
        <begin position="312"/>
        <end position="340"/>
    </location>
</feature>
<keyword evidence="5" id="KW-0479">Metal-binding</keyword>
<keyword evidence="10" id="KW-0805">Transcription regulation</keyword>
<dbReference type="PROSITE" id="PS50157">
    <property type="entry name" value="ZINC_FINGER_C2H2_2"/>
    <property type="match status" value="11"/>
</dbReference>
<dbReference type="FunFam" id="3.30.160.60:FF:000373">
    <property type="entry name" value="Putative transcriptional repressor ctcf"/>
    <property type="match status" value="1"/>
</dbReference>
<evidence type="ECO:0000256" key="23">
    <source>
        <dbReference type="ARBA" id="ARBA00093208"/>
    </source>
</evidence>
<evidence type="ECO:0000256" key="18">
    <source>
        <dbReference type="ARBA" id="ARBA00036810"/>
    </source>
</evidence>
<keyword evidence="7 24" id="KW-0863">Zinc-finger</keyword>
<evidence type="ECO:0000256" key="3">
    <source>
        <dbReference type="ARBA" id="ARBA00009310"/>
    </source>
</evidence>
<feature type="domain" description="C2H2-type" evidence="27">
    <location>
        <begin position="398"/>
        <end position="426"/>
    </location>
</feature>
<feature type="region of interest" description="Disordered" evidence="25">
    <location>
        <begin position="534"/>
        <end position="554"/>
    </location>
</feature>
<evidence type="ECO:0000256" key="12">
    <source>
        <dbReference type="ARBA" id="ARBA00023136"/>
    </source>
</evidence>
<keyword evidence="13" id="KW-0804">Transcription</keyword>
<dbReference type="GO" id="GO:0005634">
    <property type="term" value="C:nucleus"/>
    <property type="evidence" value="ECO:0007669"/>
    <property type="project" value="UniProtKB-SubCell"/>
</dbReference>
<comment type="catalytic activity">
    <reaction evidence="15">
        <text>a 1,2-diacyl-sn-glycero-3-phosphoethanolamine(in) = a 1,2-diacyl-sn-glycero-3-phosphoethanolamine(out)</text>
        <dbReference type="Rhea" id="RHEA:38895"/>
        <dbReference type="ChEBI" id="CHEBI:64612"/>
    </reaction>
</comment>
<feature type="compositionally biased region" description="Acidic residues" evidence="25">
    <location>
        <begin position="540"/>
        <end position="552"/>
    </location>
</feature>
<comment type="catalytic activity">
    <reaction evidence="23">
        <text>a 6-(alpha-D-glucosaminyl)-1-(1,2-diacyl-sn-glycero-3-phospho)-1D-myo-inositol(in) = a 6-(alpha-D-glucosaminyl)-1-(1,2-diacyl-sn-glycero-3-phospho)-1D-myo-inositol(out)</text>
        <dbReference type="Rhea" id="RHEA:71491"/>
        <dbReference type="ChEBI" id="CHEBI:57997"/>
    </reaction>
</comment>
<feature type="compositionally biased region" description="Polar residues" evidence="25">
    <location>
        <begin position="1"/>
        <end position="10"/>
    </location>
</feature>
<evidence type="ECO:0000256" key="15">
    <source>
        <dbReference type="ARBA" id="ARBA00024615"/>
    </source>
</evidence>
<keyword evidence="4 26" id="KW-0812">Transmembrane</keyword>
<evidence type="ECO:0000256" key="9">
    <source>
        <dbReference type="ARBA" id="ARBA00022989"/>
    </source>
</evidence>
<keyword evidence="6" id="KW-0677">Repeat</keyword>
<comment type="catalytic activity">
    <reaction evidence="18">
        <text>6-(alpha-D-glucosaminyl)-(1-octadecanoyl,2-(9Z)-octadecenoyl-sn-glycero-3-phospho)-1D-myo-inositol(in) = 6-(alpha-D-glucosaminyl)-(1-octadecanoyl,2-(9Z)-octadecenoyl-sn-glycero-3-phospho)-1D-myo-inositol(out)</text>
        <dbReference type="Rhea" id="RHEA:71495"/>
        <dbReference type="ChEBI" id="CHEBI:190691"/>
    </reaction>
</comment>
<feature type="domain" description="C2H2-type" evidence="27">
    <location>
        <begin position="198"/>
        <end position="226"/>
    </location>
</feature>
<dbReference type="SUPFAM" id="SSF57667">
    <property type="entry name" value="beta-beta-alpha zinc fingers"/>
    <property type="match status" value="5"/>
</dbReference>
<evidence type="ECO:0000256" key="1">
    <source>
        <dbReference type="ARBA" id="ARBA00004123"/>
    </source>
</evidence>
<comment type="caution">
    <text evidence="28">The sequence shown here is derived from an EMBL/GenBank/DDBJ whole genome shotgun (WGS) entry which is preliminary data.</text>
</comment>
<evidence type="ECO:0000256" key="16">
    <source>
        <dbReference type="ARBA" id="ARBA00024631"/>
    </source>
</evidence>
<evidence type="ECO:0000256" key="11">
    <source>
        <dbReference type="ARBA" id="ARBA00023125"/>
    </source>
</evidence>
<evidence type="ECO:0000259" key="27">
    <source>
        <dbReference type="PROSITE" id="PS50157"/>
    </source>
</evidence>
<dbReference type="InterPro" id="IPR036236">
    <property type="entry name" value="Znf_C2H2_sf"/>
</dbReference>
<feature type="transmembrane region" description="Helical" evidence="26">
    <location>
        <begin position="967"/>
        <end position="985"/>
    </location>
</feature>
<keyword evidence="14" id="KW-0539">Nucleus</keyword>
<evidence type="ECO:0000256" key="5">
    <source>
        <dbReference type="ARBA" id="ARBA00022723"/>
    </source>
</evidence>
<feature type="domain" description="C2H2-type" evidence="27">
    <location>
        <begin position="342"/>
        <end position="369"/>
    </location>
</feature>
<name>A0A814WKB1_ADIRI</name>
<keyword evidence="9 26" id="KW-1133">Transmembrane helix</keyword>
<feature type="compositionally biased region" description="Acidic residues" evidence="25">
    <location>
        <begin position="55"/>
        <end position="83"/>
    </location>
</feature>
<feature type="domain" description="C2H2-type" evidence="27">
    <location>
        <begin position="255"/>
        <end position="282"/>
    </location>
</feature>
<dbReference type="Pfam" id="PF05602">
    <property type="entry name" value="CLPTM1"/>
    <property type="match status" value="1"/>
</dbReference>
<dbReference type="GO" id="GO:0016020">
    <property type="term" value="C:membrane"/>
    <property type="evidence" value="ECO:0007669"/>
    <property type="project" value="UniProtKB-SubCell"/>
</dbReference>
<feature type="domain" description="C2H2-type" evidence="27">
    <location>
        <begin position="142"/>
        <end position="169"/>
    </location>
</feature>
<feature type="transmembrane region" description="Helical" evidence="26">
    <location>
        <begin position="904"/>
        <end position="925"/>
    </location>
</feature>
<evidence type="ECO:0000256" key="26">
    <source>
        <dbReference type="SAM" id="Phobius"/>
    </source>
</evidence>
<organism evidence="28 29">
    <name type="scientific">Adineta ricciae</name>
    <name type="common">Rotifer</name>
    <dbReference type="NCBI Taxonomy" id="249248"/>
    <lineage>
        <taxon>Eukaryota</taxon>
        <taxon>Metazoa</taxon>
        <taxon>Spiralia</taxon>
        <taxon>Gnathifera</taxon>
        <taxon>Rotifera</taxon>
        <taxon>Eurotatoria</taxon>
        <taxon>Bdelloidea</taxon>
        <taxon>Adinetida</taxon>
        <taxon>Adinetidae</taxon>
        <taxon>Adineta</taxon>
    </lineage>
</organism>
<dbReference type="FunFam" id="3.30.160.60:FF:000255">
    <property type="entry name" value="Zinc finger and AT-hook domain containing"/>
    <property type="match status" value="1"/>
</dbReference>
<dbReference type="Proteomes" id="UP000663828">
    <property type="component" value="Unassembled WGS sequence"/>
</dbReference>
<feature type="transmembrane region" description="Helical" evidence="26">
    <location>
        <begin position="1048"/>
        <end position="1069"/>
    </location>
</feature>
<gene>
    <name evidence="28" type="ORF">XAT740_LOCUS23766</name>
</gene>
<protein>
    <recommendedName>
        <fullName evidence="19">Lipid scramblase CLPTM1L</fullName>
    </recommendedName>
    <alternativeName>
        <fullName evidence="21">Cisplatin resistance-related protein 9</fullName>
    </alternativeName>
    <alternativeName>
        <fullName evidence="20">Cleft lip and palate transmembrane protein 1-like protein</fullName>
    </alternativeName>
</protein>
<evidence type="ECO:0000256" key="7">
    <source>
        <dbReference type="ARBA" id="ARBA00022771"/>
    </source>
</evidence>
<feature type="transmembrane region" description="Helical" evidence="26">
    <location>
        <begin position="1023"/>
        <end position="1042"/>
    </location>
</feature>
<comment type="catalytic activity">
    <reaction evidence="17">
        <text>a 1,2-diacyl-sn-glycero-3-phospho-(1D-myo-inositol)(in) = a 1,2-diacyl-sn-glycero-3-phospho-(1D-myo-inositol)(out)</text>
        <dbReference type="Rhea" id="RHEA:38691"/>
        <dbReference type="ChEBI" id="CHEBI:57880"/>
    </reaction>
</comment>
<dbReference type="PROSITE" id="PS00028">
    <property type="entry name" value="ZINC_FINGER_C2H2_1"/>
    <property type="match status" value="7"/>
</dbReference>
<evidence type="ECO:0000256" key="21">
    <source>
        <dbReference type="ARBA" id="ARBA00043155"/>
    </source>
</evidence>
<proteinExistence type="inferred from homology"/>
<comment type="function">
    <text evidence="22">Scramblase that mediates the translocation of glucosaminylphosphatidylinositol (alpha-D-GlcN-(1-6)-(1,2-diacyl-sn-glycero-3-phospho)-1D-myo-inositol, GlcN-PI) across the endoplasmic reticulum (ER) membrane, from the cytosolic leaflet to the luminal leaflet of the ER membrane, where it participates in the biosynthesis of glycosylphosphatidylinositol (GPI). GPI is a lipid glycoconjugate involved in post-translational modification of proteins. Can also translocate 1,2-diacyl-sn-glycero-3-phospho-(1D-myo-inositol) (phosphatidylinositol or PI), as well as several other phospholipids (1,2-diacyl-sn-glycero-3-phosphocholine, 1,2-diacyl-sn-glycero-3-phosphoethanolamine), and N-acetylglucosaminylphosphatidylinositol (GlcNAc-PI) in vitro.</text>
</comment>
<dbReference type="GO" id="GO:0012505">
    <property type="term" value="C:endomembrane system"/>
    <property type="evidence" value="ECO:0007669"/>
    <property type="project" value="TreeGrafter"/>
</dbReference>
<keyword evidence="12 26" id="KW-0472">Membrane</keyword>
<evidence type="ECO:0000313" key="29">
    <source>
        <dbReference type="Proteomes" id="UP000663828"/>
    </source>
</evidence>
<dbReference type="SMART" id="SM00355">
    <property type="entry name" value="ZnF_C2H2"/>
    <property type="match status" value="11"/>
</dbReference>
<comment type="catalytic activity">
    <reaction evidence="16">
        <text>a 1,2-diacyl-sn-glycero-3-phosphocholine(in) = a 1,2-diacyl-sn-glycero-3-phosphocholine(out)</text>
        <dbReference type="Rhea" id="RHEA:38571"/>
        <dbReference type="ChEBI" id="CHEBI:57643"/>
    </reaction>
</comment>
<dbReference type="GO" id="GO:0003677">
    <property type="term" value="F:DNA binding"/>
    <property type="evidence" value="ECO:0007669"/>
    <property type="project" value="UniProtKB-KW"/>
</dbReference>
<feature type="domain" description="C2H2-type" evidence="27">
    <location>
        <begin position="170"/>
        <end position="197"/>
    </location>
</feature>
<evidence type="ECO:0000256" key="14">
    <source>
        <dbReference type="ARBA" id="ARBA00023242"/>
    </source>
</evidence>
<evidence type="ECO:0000256" key="2">
    <source>
        <dbReference type="ARBA" id="ARBA00004141"/>
    </source>
</evidence>
<feature type="domain" description="C2H2-type" evidence="27">
    <location>
        <begin position="283"/>
        <end position="310"/>
    </location>
</feature>
<dbReference type="EMBL" id="CAJNOR010001810">
    <property type="protein sequence ID" value="CAF1202698.1"/>
    <property type="molecule type" value="Genomic_DNA"/>
</dbReference>
<evidence type="ECO:0000256" key="17">
    <source>
        <dbReference type="ARBA" id="ARBA00035895"/>
    </source>
</evidence>
<dbReference type="GO" id="GO:0008270">
    <property type="term" value="F:zinc ion binding"/>
    <property type="evidence" value="ECO:0007669"/>
    <property type="project" value="UniProtKB-KW"/>
</dbReference>
<dbReference type="Gene3D" id="3.30.160.60">
    <property type="entry name" value="Classic Zinc Finger"/>
    <property type="match status" value="7"/>
</dbReference>
<evidence type="ECO:0000313" key="28">
    <source>
        <dbReference type="EMBL" id="CAF1202698.1"/>
    </source>
</evidence>
<sequence>MATRTSTRSTKAVKFVDSADSDDDEDINKANSSEIKAESKKPRGRPSNSRRNQTNDDDDWDAGNEQNVDEDEDDDIGDDDDDGTIDRNSGRDATKKFSANRSDNSVYDFSEAPRKWAKPPQQRPTSLPKAATADSGKSLEKLMCSYCNYTTTKKYLLQRHLKSHSTERPHKCAYCERSFKTTIQLTNHVNTHLGVKPFQCKFCSFSFTTSGELIRHVRYKHTLEKPHRCDECGYATVELSKLRRHIRTHTGEKPYACPHCAYCSPDTFKLKRHLRVHTGERPYQCTICSFRFTQSNSLKAHMLTHQAEKPSYPCSYCPSVMARKSDLRYHINKQHARQTEPLSCNKCDEDFPDKYTLRMHGKTHKGQTIHSCTQCEFSANTSQQLDDHMNKHRGTQPFQCSECGLMFAARADLRAHVTRTHRNSSTVVNRRPQRRAASLNHRYIGVEDGHIEQNDEEEDQHRCSICQRQFTSARLLDRHMYAVHETHHDVYDERTYRTNEIDRRSHAVDDDDDVHDYADDELEEKNQKINVKTETVLERNDDENEGDEEEDDLAPHVEDIIDGDDDFEVLPTIKSVSSANKKRKGPADRYVSNRKKITMNRVGTSIENEFIDGLMAGIKLLTITNITVVIFIIYLAYTANTFYSMFRPPTCKTGNCLSPYFKSSENKRLKVYSCLSTSASQPRSMSDSKCVTILNLDNFTINQSFDETIRVPLIKQFRQNTTFYIHFYVYHGFDPFQERVYIYRSRLVSKYLVPQQNFVNLLQEKLSSTLTSTTEPDQKKSTNSSSTTPITHVLKTIRFHGVNQDIQLDRTEIPHELYHLITLYTQTAYGPLIASDELTTRLRDYQPVNTSDDTLELKLIYQPISIGRMRLWLNFERALESTRAYGFADKEIDEIKGVFADNNLPVLALTFVVAAFHTLFDFLAFKNDINYWRHRKTMVGLSLRTVLWRSISNFIIFLYLLDSGASLLVLIPTGIASLIEIWKVTKALKIKVRFNGYKPIITFGEVSQAEANTMMHDSTAMRYLSYVLYPLCVGLAIYSLIYNTHKSWYSWIINSLVNGVYAFGFLFMMPQLFLNYKLKSVAHLPWRAFMYKAFNTFIDDLFAFIITMPTAHRLACFRDDFVFLIYLYQKWLYPVDRTRVNEYGEAFEEDEKSKTD</sequence>
<feature type="compositionally biased region" description="Polar residues" evidence="25">
    <location>
        <begin position="97"/>
        <end position="107"/>
    </location>
</feature>
<feature type="compositionally biased region" description="Basic and acidic residues" evidence="25">
    <location>
        <begin position="84"/>
        <end position="95"/>
    </location>
</feature>
<dbReference type="Pfam" id="PF00096">
    <property type="entry name" value="zf-C2H2"/>
    <property type="match status" value="5"/>
</dbReference>
<reference evidence="28" key="1">
    <citation type="submission" date="2021-02" db="EMBL/GenBank/DDBJ databases">
        <authorList>
            <person name="Nowell W R."/>
        </authorList>
    </citation>
    <scope>NUCLEOTIDE SEQUENCE</scope>
</reference>
<evidence type="ECO:0000256" key="13">
    <source>
        <dbReference type="ARBA" id="ARBA00023163"/>
    </source>
</evidence>
<feature type="transmembrane region" description="Helical" evidence="26">
    <location>
        <begin position="620"/>
        <end position="637"/>
    </location>
</feature>
<dbReference type="AlphaFoldDB" id="A0A814WKB1"/>
<evidence type="ECO:0000256" key="10">
    <source>
        <dbReference type="ARBA" id="ARBA00023015"/>
    </source>
</evidence>
<accession>A0A814WKB1</accession>
<evidence type="ECO:0000256" key="24">
    <source>
        <dbReference type="PROSITE-ProRule" id="PRU00042"/>
    </source>
</evidence>
<dbReference type="FunFam" id="3.30.160.60:FF:001774">
    <property type="entry name" value="Myoneurin"/>
    <property type="match status" value="1"/>
</dbReference>
<feature type="region of interest" description="Disordered" evidence="25">
    <location>
        <begin position="1"/>
        <end position="134"/>
    </location>
</feature>
<evidence type="ECO:0000256" key="6">
    <source>
        <dbReference type="ARBA" id="ARBA00022737"/>
    </source>
</evidence>
<evidence type="ECO:0000256" key="4">
    <source>
        <dbReference type="ARBA" id="ARBA00022692"/>
    </source>
</evidence>
<comment type="subcellular location">
    <subcellularLocation>
        <location evidence="2">Membrane</location>
        <topology evidence="2">Multi-pass membrane protein</topology>
    </subcellularLocation>
    <subcellularLocation>
        <location evidence="1">Nucleus</location>
    </subcellularLocation>
</comment>
<keyword evidence="29" id="KW-1185">Reference proteome</keyword>
<comment type="similarity">
    <text evidence="3">Belongs to the CLPTM1 family.</text>
</comment>
<evidence type="ECO:0000256" key="19">
    <source>
        <dbReference type="ARBA" id="ARBA00040905"/>
    </source>
</evidence>
<dbReference type="InterPro" id="IPR013087">
    <property type="entry name" value="Znf_C2H2_type"/>
</dbReference>
<keyword evidence="11" id="KW-0238">DNA-binding</keyword>